<comment type="caution">
    <text evidence="2">The sequence shown here is derived from an EMBL/GenBank/DDBJ whole genome shotgun (WGS) entry which is preliminary data.</text>
</comment>
<evidence type="ECO:0000256" key="1">
    <source>
        <dbReference type="SAM" id="MobiDB-lite"/>
    </source>
</evidence>
<reference evidence="2 3" key="1">
    <citation type="journal article" date="2014" name="Mol. Plant">
        <title>Chromosome Scale Genome Assembly and Transcriptome Profiling of Nannochloropsis gaditana in Nitrogen Depletion.</title>
        <authorList>
            <person name="Corteggiani Carpinelli E."/>
            <person name="Telatin A."/>
            <person name="Vitulo N."/>
            <person name="Forcato C."/>
            <person name="D'Angelo M."/>
            <person name="Schiavon R."/>
            <person name="Vezzi A."/>
            <person name="Giacometti G.M."/>
            <person name="Morosinotto T."/>
            <person name="Valle G."/>
        </authorList>
    </citation>
    <scope>NUCLEOTIDE SEQUENCE [LARGE SCALE GENOMIC DNA]</scope>
    <source>
        <strain evidence="2 3">B-31</strain>
    </source>
</reference>
<dbReference type="AlphaFoldDB" id="W7T1Y2"/>
<accession>W7T1Y2</accession>
<protein>
    <submittedName>
        <fullName evidence="2">Uncharacterized protein</fullName>
    </submittedName>
</protein>
<dbReference type="Proteomes" id="UP000019335">
    <property type="component" value="Unassembled WGS sequence"/>
</dbReference>
<proteinExistence type="predicted"/>
<keyword evidence="3" id="KW-1185">Reference proteome</keyword>
<gene>
    <name evidence="2" type="ORF">Naga_101413g1</name>
</gene>
<evidence type="ECO:0000313" key="2">
    <source>
        <dbReference type="EMBL" id="EWM21055.1"/>
    </source>
</evidence>
<sequence>MVSGLHSKRRVGSTRKGPGAGLRLSRPCILVMMILFAAARVRGGARTGKMVTLTFLPPQEGGSLLSSLSLAPAPVCRPISALSTILPRGRDQGYGSGSPFFPSSLPPSLPPSLPSAPLLPPRQSPDSPP</sequence>
<name>W7T1Y2_9STRA</name>
<feature type="compositionally biased region" description="Pro residues" evidence="1">
    <location>
        <begin position="104"/>
        <end position="129"/>
    </location>
</feature>
<dbReference type="EMBL" id="AZIL01002678">
    <property type="protein sequence ID" value="EWM21055.1"/>
    <property type="molecule type" value="Genomic_DNA"/>
</dbReference>
<feature type="region of interest" description="Disordered" evidence="1">
    <location>
        <begin position="87"/>
        <end position="129"/>
    </location>
</feature>
<evidence type="ECO:0000313" key="3">
    <source>
        <dbReference type="Proteomes" id="UP000019335"/>
    </source>
</evidence>
<organism evidence="2 3">
    <name type="scientific">Nannochloropsis gaditana</name>
    <dbReference type="NCBI Taxonomy" id="72520"/>
    <lineage>
        <taxon>Eukaryota</taxon>
        <taxon>Sar</taxon>
        <taxon>Stramenopiles</taxon>
        <taxon>Ochrophyta</taxon>
        <taxon>Eustigmatophyceae</taxon>
        <taxon>Eustigmatales</taxon>
        <taxon>Monodopsidaceae</taxon>
        <taxon>Nannochloropsis</taxon>
    </lineage>
</organism>